<evidence type="ECO:0000259" key="7">
    <source>
        <dbReference type="PROSITE" id="PS50113"/>
    </source>
</evidence>
<evidence type="ECO:0000313" key="8">
    <source>
        <dbReference type="EMBL" id="MBC2665349.1"/>
    </source>
</evidence>
<comment type="caution">
    <text evidence="8">The sequence shown here is derived from an EMBL/GenBank/DDBJ whole genome shotgun (WGS) entry which is preliminary data.</text>
</comment>
<dbReference type="Gene3D" id="3.40.50.2300">
    <property type="match status" value="2"/>
</dbReference>
<dbReference type="EMBL" id="JACLAW010000005">
    <property type="protein sequence ID" value="MBC2665349.1"/>
    <property type="molecule type" value="Genomic_DNA"/>
</dbReference>
<dbReference type="InterPro" id="IPR011006">
    <property type="entry name" value="CheY-like_superfamily"/>
</dbReference>
<dbReference type="SMART" id="SM00448">
    <property type="entry name" value="REC"/>
    <property type="match status" value="2"/>
</dbReference>
<dbReference type="InterPro" id="IPR005467">
    <property type="entry name" value="His_kinase_dom"/>
</dbReference>
<dbReference type="InterPro" id="IPR036890">
    <property type="entry name" value="HATPase_C_sf"/>
</dbReference>
<feature type="domain" description="Histidine kinase" evidence="5">
    <location>
        <begin position="321"/>
        <end position="542"/>
    </location>
</feature>
<dbReference type="CDD" id="cd00082">
    <property type="entry name" value="HisKA"/>
    <property type="match status" value="1"/>
</dbReference>
<reference evidence="8 9" key="1">
    <citation type="submission" date="2020-08" db="EMBL/GenBank/DDBJ databases">
        <title>The genome sequence of type strain Novosphingobium flavum NBRC 111647.</title>
        <authorList>
            <person name="Liu Y."/>
        </authorList>
    </citation>
    <scope>NUCLEOTIDE SEQUENCE [LARGE SCALE GENOMIC DNA]</scope>
    <source>
        <strain evidence="8 9">NBRC 111647</strain>
    </source>
</reference>
<proteinExistence type="predicted"/>
<feature type="modified residue" description="4-aspartylphosphate" evidence="4">
    <location>
        <position position="615"/>
    </location>
</feature>
<dbReference type="SUPFAM" id="SSF55785">
    <property type="entry name" value="PYP-like sensor domain (PAS domain)"/>
    <property type="match status" value="1"/>
</dbReference>
<dbReference type="PROSITE" id="PS50110">
    <property type="entry name" value="RESPONSE_REGULATORY"/>
    <property type="match status" value="2"/>
</dbReference>
<keyword evidence="9" id="KW-1185">Reference proteome</keyword>
<dbReference type="InterPro" id="IPR001789">
    <property type="entry name" value="Sig_transdc_resp-reg_receiver"/>
</dbReference>
<dbReference type="PRINTS" id="PR00344">
    <property type="entry name" value="BCTRLSENSOR"/>
</dbReference>
<organism evidence="8 9">
    <name type="scientific">Novosphingobium flavum</name>
    <dbReference type="NCBI Taxonomy" id="1778672"/>
    <lineage>
        <taxon>Bacteria</taxon>
        <taxon>Pseudomonadati</taxon>
        <taxon>Pseudomonadota</taxon>
        <taxon>Alphaproteobacteria</taxon>
        <taxon>Sphingomonadales</taxon>
        <taxon>Sphingomonadaceae</taxon>
        <taxon>Novosphingobium</taxon>
    </lineage>
</organism>
<dbReference type="GO" id="GO:0000155">
    <property type="term" value="F:phosphorelay sensor kinase activity"/>
    <property type="evidence" value="ECO:0007669"/>
    <property type="project" value="InterPro"/>
</dbReference>
<protein>
    <recommendedName>
        <fullName evidence="2">histidine kinase</fullName>
        <ecNumber evidence="2">2.7.13.3</ecNumber>
    </recommendedName>
</protein>
<accession>A0A7X1FR90</accession>
<dbReference type="Proteomes" id="UP000566813">
    <property type="component" value="Unassembled WGS sequence"/>
</dbReference>
<dbReference type="SUPFAM" id="SSF47384">
    <property type="entry name" value="Homodimeric domain of signal transducing histidine kinase"/>
    <property type="match status" value="1"/>
</dbReference>
<comment type="catalytic activity">
    <reaction evidence="1">
        <text>ATP + protein L-histidine = ADP + protein N-phospho-L-histidine.</text>
        <dbReference type="EC" id="2.7.13.3"/>
    </reaction>
</comment>
<evidence type="ECO:0000256" key="2">
    <source>
        <dbReference type="ARBA" id="ARBA00012438"/>
    </source>
</evidence>
<dbReference type="PROSITE" id="PS50109">
    <property type="entry name" value="HIS_KIN"/>
    <property type="match status" value="1"/>
</dbReference>
<dbReference type="InterPro" id="IPR000700">
    <property type="entry name" value="PAS-assoc_C"/>
</dbReference>
<evidence type="ECO:0000256" key="1">
    <source>
        <dbReference type="ARBA" id="ARBA00000085"/>
    </source>
</evidence>
<feature type="domain" description="Response regulatory" evidence="6">
    <location>
        <begin position="23"/>
        <end position="139"/>
    </location>
</feature>
<gene>
    <name evidence="8" type="ORF">H7F51_07440</name>
</gene>
<dbReference type="PANTHER" id="PTHR43547:SF2">
    <property type="entry name" value="HYBRID SIGNAL TRANSDUCTION HISTIDINE KINASE C"/>
    <property type="match status" value="1"/>
</dbReference>
<feature type="domain" description="PAC" evidence="7">
    <location>
        <begin position="256"/>
        <end position="308"/>
    </location>
</feature>
<dbReference type="Gene3D" id="2.10.70.100">
    <property type="match status" value="1"/>
</dbReference>
<evidence type="ECO:0000256" key="3">
    <source>
        <dbReference type="ARBA" id="ARBA00022553"/>
    </source>
</evidence>
<dbReference type="AlphaFoldDB" id="A0A7X1FR90"/>
<feature type="domain" description="Response regulatory" evidence="6">
    <location>
        <begin position="564"/>
        <end position="677"/>
    </location>
</feature>
<dbReference type="Pfam" id="PF00072">
    <property type="entry name" value="Response_reg"/>
    <property type="match status" value="2"/>
</dbReference>
<dbReference type="Gene3D" id="1.10.287.130">
    <property type="match status" value="1"/>
</dbReference>
<keyword evidence="3 4" id="KW-0597">Phosphoprotein</keyword>
<dbReference type="PROSITE" id="PS50113">
    <property type="entry name" value="PAC"/>
    <property type="match status" value="1"/>
</dbReference>
<dbReference type="InterPro" id="IPR036097">
    <property type="entry name" value="HisK_dim/P_sf"/>
</dbReference>
<evidence type="ECO:0000259" key="6">
    <source>
        <dbReference type="PROSITE" id="PS50110"/>
    </source>
</evidence>
<dbReference type="Pfam" id="PF02518">
    <property type="entry name" value="HATPase_c"/>
    <property type="match status" value="1"/>
</dbReference>
<dbReference type="EC" id="2.7.13.3" evidence="2"/>
<dbReference type="InterPro" id="IPR004358">
    <property type="entry name" value="Sig_transdc_His_kin-like_C"/>
</dbReference>
<dbReference type="InterPro" id="IPR003594">
    <property type="entry name" value="HATPase_dom"/>
</dbReference>
<dbReference type="PANTHER" id="PTHR43547">
    <property type="entry name" value="TWO-COMPONENT HISTIDINE KINASE"/>
    <property type="match status" value="1"/>
</dbReference>
<evidence type="ECO:0000313" key="9">
    <source>
        <dbReference type="Proteomes" id="UP000566813"/>
    </source>
</evidence>
<sequence length="677" mass="73749">MGAKDFARSSAESSAEFPVVPARILLVDDDERNLLALSHVVKDIAEVVTAASGREALRHLLLGEFAVVLLDVFMPGMDGYEVAQLIRERKQTARIPIIFLSAVNKETEHMMRGYAMGAVDYVFKPVDPVVLASKVSVFVDLYNMRQRIEAKSRAEQALREESFRAQLERLQIESELSASRARQAAIVAALPLALFEAVPGENGMLVREFIAGDLARLAGVDAPALEAGTLRWEDRICVDDLLALSSAAEAYADEVISNEYRWIGSDDSLRHFIEHCVPIACQDDGGVRWAGTMFDITDRKKLEAQLVQAGKMEVLGQLTGGIAHDFNNVLAAVLGGVRLLERKVGLDENGQRLIAQMRIAAEKGADLVRRMMAFARKQDLVPVRVSPAELCETVSGLVEQTLGAAITLEWECACDDLAFFADRSQLELALVNLVINARDAMPDGGKIEITTRPASPDEAAERSMAEGAAFLCIEVRDDGIGIPAALINRITEPFYTTKPLGKGTGLGLSMVMGFIQQSGGAIDISSEEGAGTVVRIFLPAVRHGRADKASIMPETERGKQVVRRVLVVDDEPTVRSIVAEQLRALGAEVVEASNGAEALECIAEPNFTIDMVISDYAMPGLNGLQTIERARHLRPDLRFVLMTGYSNNAPSTSDRTIPVLQKPVSEAEFDALLRERD</sequence>
<name>A0A7X1FR90_9SPHN</name>
<dbReference type="InterPro" id="IPR035965">
    <property type="entry name" value="PAS-like_dom_sf"/>
</dbReference>
<evidence type="ECO:0000259" key="5">
    <source>
        <dbReference type="PROSITE" id="PS50109"/>
    </source>
</evidence>
<dbReference type="SUPFAM" id="SSF52172">
    <property type="entry name" value="CheY-like"/>
    <property type="match status" value="2"/>
</dbReference>
<dbReference type="SMART" id="SM00388">
    <property type="entry name" value="HisKA"/>
    <property type="match status" value="1"/>
</dbReference>
<feature type="modified residue" description="4-aspartylphosphate" evidence="4">
    <location>
        <position position="71"/>
    </location>
</feature>
<dbReference type="SUPFAM" id="SSF55874">
    <property type="entry name" value="ATPase domain of HSP90 chaperone/DNA topoisomerase II/histidine kinase"/>
    <property type="match status" value="1"/>
</dbReference>
<dbReference type="RefSeq" id="WP_185663801.1">
    <property type="nucleotide sequence ID" value="NZ_JACLAW010000005.1"/>
</dbReference>
<dbReference type="InterPro" id="IPR003661">
    <property type="entry name" value="HisK_dim/P_dom"/>
</dbReference>
<evidence type="ECO:0000256" key="4">
    <source>
        <dbReference type="PROSITE-ProRule" id="PRU00169"/>
    </source>
</evidence>
<dbReference type="SMART" id="SM00387">
    <property type="entry name" value="HATPase_c"/>
    <property type="match status" value="1"/>
</dbReference>
<dbReference type="Gene3D" id="3.30.565.10">
    <property type="entry name" value="Histidine kinase-like ATPase, C-terminal domain"/>
    <property type="match status" value="1"/>
</dbReference>
<dbReference type="Pfam" id="PF00512">
    <property type="entry name" value="HisKA"/>
    <property type="match status" value="1"/>
</dbReference>